<dbReference type="AlphaFoldDB" id="A0A0A9EY46"/>
<reference evidence="1" key="1">
    <citation type="submission" date="2014-09" db="EMBL/GenBank/DDBJ databases">
        <authorList>
            <person name="Magalhaes I.L.F."/>
            <person name="Oliveira U."/>
            <person name="Santos F.R."/>
            <person name="Vidigal T.H.D.A."/>
            <person name="Brescovit A.D."/>
            <person name="Santos A.J."/>
        </authorList>
    </citation>
    <scope>NUCLEOTIDE SEQUENCE</scope>
    <source>
        <tissue evidence="1">Shoot tissue taken approximately 20 cm above the soil surface</tissue>
    </source>
</reference>
<reference evidence="1" key="2">
    <citation type="journal article" date="2015" name="Data Brief">
        <title>Shoot transcriptome of the giant reed, Arundo donax.</title>
        <authorList>
            <person name="Barrero R.A."/>
            <person name="Guerrero F.D."/>
            <person name="Moolhuijzen P."/>
            <person name="Goolsby J.A."/>
            <person name="Tidwell J."/>
            <person name="Bellgard S.E."/>
            <person name="Bellgard M.I."/>
        </authorList>
    </citation>
    <scope>NUCLEOTIDE SEQUENCE</scope>
    <source>
        <tissue evidence="1">Shoot tissue taken approximately 20 cm above the soil surface</tissue>
    </source>
</reference>
<proteinExistence type="predicted"/>
<protein>
    <submittedName>
        <fullName evidence="1">Uncharacterized protein</fullName>
    </submittedName>
</protein>
<name>A0A0A9EY46_ARUDO</name>
<dbReference type="EMBL" id="GBRH01192894">
    <property type="protein sequence ID" value="JAE05002.1"/>
    <property type="molecule type" value="Transcribed_RNA"/>
</dbReference>
<sequence>MIAGPMCQEERRISCYLIRRLSLQASKASQTMCME</sequence>
<organism evidence="1">
    <name type="scientific">Arundo donax</name>
    <name type="common">Giant reed</name>
    <name type="synonym">Donax arundinaceus</name>
    <dbReference type="NCBI Taxonomy" id="35708"/>
    <lineage>
        <taxon>Eukaryota</taxon>
        <taxon>Viridiplantae</taxon>
        <taxon>Streptophyta</taxon>
        <taxon>Embryophyta</taxon>
        <taxon>Tracheophyta</taxon>
        <taxon>Spermatophyta</taxon>
        <taxon>Magnoliopsida</taxon>
        <taxon>Liliopsida</taxon>
        <taxon>Poales</taxon>
        <taxon>Poaceae</taxon>
        <taxon>PACMAD clade</taxon>
        <taxon>Arundinoideae</taxon>
        <taxon>Arundineae</taxon>
        <taxon>Arundo</taxon>
    </lineage>
</organism>
<evidence type="ECO:0000313" key="1">
    <source>
        <dbReference type="EMBL" id="JAE05002.1"/>
    </source>
</evidence>
<accession>A0A0A9EY46</accession>